<evidence type="ECO:0000259" key="1">
    <source>
        <dbReference type="Pfam" id="PF25484"/>
    </source>
</evidence>
<dbReference type="Pfam" id="PF25484">
    <property type="entry name" value="DUF7907"/>
    <property type="match status" value="1"/>
</dbReference>
<dbReference type="InterPro" id="IPR057229">
    <property type="entry name" value="DUF7907"/>
</dbReference>
<feature type="non-terminal residue" evidence="2">
    <location>
        <position position="1"/>
    </location>
</feature>
<dbReference type="EMBL" id="MU004303">
    <property type="protein sequence ID" value="KAF2659950.1"/>
    <property type="molecule type" value="Genomic_DNA"/>
</dbReference>
<evidence type="ECO:0000313" key="3">
    <source>
        <dbReference type="Proteomes" id="UP000799324"/>
    </source>
</evidence>
<accession>A0A6A6TJ91</accession>
<protein>
    <recommendedName>
        <fullName evidence="1">DUF7907 domain-containing protein</fullName>
    </recommendedName>
</protein>
<dbReference type="Proteomes" id="UP000799324">
    <property type="component" value="Unassembled WGS sequence"/>
</dbReference>
<feature type="domain" description="DUF7907" evidence="1">
    <location>
        <begin position="20"/>
        <end position="200"/>
    </location>
</feature>
<keyword evidence="3" id="KW-1185">Reference proteome</keyword>
<sequence length="201" mass="21677">LATLAFALTASVSAQFDNQSAPFHLVLISDDSSVDGDTLSACHAGAGIESLCLSHSISTSKTAAIAATPFQFNTSDSVVTPNKTLGAPGYLTYELQGSNFNESEALGLYIDRSTNVGLLLLEPGTQDAIVVAFDSNNLLNIQDYIDDTQDPPVAGNYTAYYRWYSCTTYYVGYQYVTLTWVLGEAKPQNPTCVKVDVKRVF</sequence>
<dbReference type="AlphaFoldDB" id="A0A6A6TJ91"/>
<feature type="non-terminal residue" evidence="2">
    <location>
        <position position="201"/>
    </location>
</feature>
<evidence type="ECO:0000313" key="2">
    <source>
        <dbReference type="EMBL" id="KAF2659950.1"/>
    </source>
</evidence>
<name>A0A6A6TJ91_9PLEO</name>
<gene>
    <name evidence="2" type="ORF">K491DRAFT_549848</name>
</gene>
<dbReference type="OrthoDB" id="3515453at2759"/>
<organism evidence="2 3">
    <name type="scientific">Lophiostoma macrostomum CBS 122681</name>
    <dbReference type="NCBI Taxonomy" id="1314788"/>
    <lineage>
        <taxon>Eukaryota</taxon>
        <taxon>Fungi</taxon>
        <taxon>Dikarya</taxon>
        <taxon>Ascomycota</taxon>
        <taxon>Pezizomycotina</taxon>
        <taxon>Dothideomycetes</taxon>
        <taxon>Pleosporomycetidae</taxon>
        <taxon>Pleosporales</taxon>
        <taxon>Lophiostomataceae</taxon>
        <taxon>Lophiostoma</taxon>
    </lineage>
</organism>
<proteinExistence type="predicted"/>
<reference evidence="2" key="1">
    <citation type="journal article" date="2020" name="Stud. Mycol.">
        <title>101 Dothideomycetes genomes: a test case for predicting lifestyles and emergence of pathogens.</title>
        <authorList>
            <person name="Haridas S."/>
            <person name="Albert R."/>
            <person name="Binder M."/>
            <person name="Bloem J."/>
            <person name="Labutti K."/>
            <person name="Salamov A."/>
            <person name="Andreopoulos B."/>
            <person name="Baker S."/>
            <person name="Barry K."/>
            <person name="Bills G."/>
            <person name="Bluhm B."/>
            <person name="Cannon C."/>
            <person name="Castanera R."/>
            <person name="Culley D."/>
            <person name="Daum C."/>
            <person name="Ezra D."/>
            <person name="Gonzalez J."/>
            <person name="Henrissat B."/>
            <person name="Kuo A."/>
            <person name="Liang C."/>
            <person name="Lipzen A."/>
            <person name="Lutzoni F."/>
            <person name="Magnuson J."/>
            <person name="Mondo S."/>
            <person name="Nolan M."/>
            <person name="Ohm R."/>
            <person name="Pangilinan J."/>
            <person name="Park H.-J."/>
            <person name="Ramirez L."/>
            <person name="Alfaro M."/>
            <person name="Sun H."/>
            <person name="Tritt A."/>
            <person name="Yoshinaga Y."/>
            <person name="Zwiers L.-H."/>
            <person name="Turgeon B."/>
            <person name="Goodwin S."/>
            <person name="Spatafora J."/>
            <person name="Crous P."/>
            <person name="Grigoriev I."/>
        </authorList>
    </citation>
    <scope>NUCLEOTIDE SEQUENCE</scope>
    <source>
        <strain evidence="2">CBS 122681</strain>
    </source>
</reference>